<organism evidence="14">
    <name type="scientific">Cacopsylla melanoneura</name>
    <dbReference type="NCBI Taxonomy" id="428564"/>
    <lineage>
        <taxon>Eukaryota</taxon>
        <taxon>Metazoa</taxon>
        <taxon>Ecdysozoa</taxon>
        <taxon>Arthropoda</taxon>
        <taxon>Hexapoda</taxon>
        <taxon>Insecta</taxon>
        <taxon>Pterygota</taxon>
        <taxon>Neoptera</taxon>
        <taxon>Paraneoptera</taxon>
        <taxon>Hemiptera</taxon>
        <taxon>Sternorrhyncha</taxon>
        <taxon>Psylloidea</taxon>
        <taxon>Psyllidae</taxon>
        <taxon>Psyllinae</taxon>
        <taxon>Cacopsylla</taxon>
    </lineage>
</organism>
<sequence>MSFPKLNAPVFHEPITDKMGKIQLILGPMFSGKTTELIRRIRRYEYANYRCMIVRYEKDVRYDDDQLSTHNREKIKAISAVALTTLIPMTSEIDVIAIDEGQFFPDIVSFAETMANSRKIILVAALDGTFERKGFTNILNLIPLAESVEKINAVCMSCFRDAAFTKRIGQEKEVELIGGSEKYMSVCRECHKLEAPVKRSPFKKLEPAFEHNGTTTTASSVNEKKRKLFEGDENSKQGETKSLKQTQV</sequence>
<evidence type="ECO:0000256" key="12">
    <source>
        <dbReference type="RuleBase" id="RU004165"/>
    </source>
</evidence>
<keyword evidence="8 11" id="KW-0067">ATP-binding</keyword>
<dbReference type="AlphaFoldDB" id="A0A8D8PVJ7"/>
<dbReference type="GO" id="GO:0046104">
    <property type="term" value="P:thymidine metabolic process"/>
    <property type="evidence" value="ECO:0007669"/>
    <property type="project" value="TreeGrafter"/>
</dbReference>
<dbReference type="InterPro" id="IPR001267">
    <property type="entry name" value="Thymidine_kinase"/>
</dbReference>
<dbReference type="InterPro" id="IPR027417">
    <property type="entry name" value="P-loop_NTPase"/>
</dbReference>
<keyword evidence="2 11" id="KW-0237">DNA synthesis</keyword>
<dbReference type="EMBL" id="HBUF01290103">
    <property type="protein sequence ID" value="CAG6689051.1"/>
    <property type="molecule type" value="Transcribed_RNA"/>
</dbReference>
<evidence type="ECO:0000256" key="5">
    <source>
        <dbReference type="ARBA" id="ARBA00022741"/>
    </source>
</evidence>
<evidence type="ECO:0000256" key="10">
    <source>
        <dbReference type="ARBA" id="ARBA00048113"/>
    </source>
</evidence>
<dbReference type="Pfam" id="PF00265">
    <property type="entry name" value="TK"/>
    <property type="match status" value="1"/>
</dbReference>
<dbReference type="InterPro" id="IPR020633">
    <property type="entry name" value="Thymidine_kinase_CS"/>
</dbReference>
<comment type="catalytic activity">
    <reaction evidence="10">
        <text>thymidine + ATP = dTMP + ADP + H(+)</text>
        <dbReference type="Rhea" id="RHEA:19129"/>
        <dbReference type="ChEBI" id="CHEBI:15378"/>
        <dbReference type="ChEBI" id="CHEBI:17748"/>
        <dbReference type="ChEBI" id="CHEBI:30616"/>
        <dbReference type="ChEBI" id="CHEBI:63528"/>
        <dbReference type="ChEBI" id="CHEBI:456216"/>
        <dbReference type="EC" id="2.7.1.21"/>
    </reaction>
    <physiologicalReaction direction="left-to-right" evidence="10">
        <dbReference type="Rhea" id="RHEA:19130"/>
    </physiologicalReaction>
</comment>
<evidence type="ECO:0000256" key="9">
    <source>
        <dbReference type="ARBA" id="ARBA00046642"/>
    </source>
</evidence>
<accession>A0A8D8PVJ7</accession>
<comment type="subunit">
    <text evidence="9">Homotetramer. Tetramerization from dimerization is induced by ATP and increases catalytic efficiency due to a high affinity for thymidine. Tetramerization is inhibited by phosphorylation at Ser-13. Interacts (via the KEN box) with FZR1.</text>
</comment>
<dbReference type="PANTHER" id="PTHR11441:SF0">
    <property type="entry name" value="THYMIDINE KINASE, CYTOSOLIC"/>
    <property type="match status" value="1"/>
</dbReference>
<dbReference type="EMBL" id="HBUF01560717">
    <property type="protein sequence ID" value="CAG6762237.1"/>
    <property type="molecule type" value="Transcribed_RNA"/>
</dbReference>
<dbReference type="GO" id="GO:0046872">
    <property type="term" value="F:metal ion binding"/>
    <property type="evidence" value="ECO:0007669"/>
    <property type="project" value="UniProtKB-KW"/>
</dbReference>
<dbReference type="GO" id="GO:0042802">
    <property type="term" value="F:identical protein binding"/>
    <property type="evidence" value="ECO:0007669"/>
    <property type="project" value="UniProtKB-ARBA"/>
</dbReference>
<dbReference type="EC" id="2.7.1.21" evidence="11"/>
<keyword evidence="4" id="KW-0479">Metal-binding</keyword>
<evidence type="ECO:0000256" key="6">
    <source>
        <dbReference type="ARBA" id="ARBA00022777"/>
    </source>
</evidence>
<evidence type="ECO:0000256" key="11">
    <source>
        <dbReference type="RuleBase" id="RU000544"/>
    </source>
</evidence>
<evidence type="ECO:0000256" key="3">
    <source>
        <dbReference type="ARBA" id="ARBA00022679"/>
    </source>
</evidence>
<dbReference type="GO" id="GO:0071897">
    <property type="term" value="P:DNA biosynthetic process"/>
    <property type="evidence" value="ECO:0007669"/>
    <property type="project" value="UniProtKB-KW"/>
</dbReference>
<evidence type="ECO:0000256" key="2">
    <source>
        <dbReference type="ARBA" id="ARBA00022634"/>
    </source>
</evidence>
<evidence type="ECO:0000313" key="14">
    <source>
        <dbReference type="EMBL" id="CAG6615594.1"/>
    </source>
</evidence>
<name>A0A8D8PVJ7_9HEMI</name>
<evidence type="ECO:0000256" key="4">
    <source>
        <dbReference type="ARBA" id="ARBA00022723"/>
    </source>
</evidence>
<reference evidence="14" key="1">
    <citation type="submission" date="2021-05" db="EMBL/GenBank/DDBJ databases">
        <authorList>
            <person name="Alioto T."/>
            <person name="Alioto T."/>
            <person name="Gomez Garrido J."/>
        </authorList>
    </citation>
    <scope>NUCLEOTIDE SEQUENCE</scope>
</reference>
<dbReference type="FunFam" id="3.40.50.300:FF:001270">
    <property type="entry name" value="Thymidine kinase"/>
    <property type="match status" value="1"/>
</dbReference>
<feature type="compositionally biased region" description="Polar residues" evidence="13">
    <location>
        <begin position="212"/>
        <end position="221"/>
    </location>
</feature>
<dbReference type="PROSITE" id="PS00603">
    <property type="entry name" value="TK_CELLULAR_TYPE"/>
    <property type="match status" value="1"/>
</dbReference>
<feature type="region of interest" description="Disordered" evidence="13">
    <location>
        <begin position="206"/>
        <end position="248"/>
    </location>
</feature>
<evidence type="ECO:0000256" key="8">
    <source>
        <dbReference type="ARBA" id="ARBA00022840"/>
    </source>
</evidence>
<dbReference type="GO" id="GO:0005524">
    <property type="term" value="F:ATP binding"/>
    <property type="evidence" value="ECO:0007669"/>
    <property type="project" value="UniProtKB-KW"/>
</dbReference>
<dbReference type="SUPFAM" id="SSF57716">
    <property type="entry name" value="Glucocorticoid receptor-like (DNA-binding domain)"/>
    <property type="match status" value="1"/>
</dbReference>
<dbReference type="SUPFAM" id="SSF52540">
    <property type="entry name" value="P-loop containing nucleoside triphosphate hydrolases"/>
    <property type="match status" value="1"/>
</dbReference>
<keyword evidence="3 11" id="KW-0808">Transferase</keyword>
<dbReference type="PANTHER" id="PTHR11441">
    <property type="entry name" value="THYMIDINE KINASE"/>
    <property type="match status" value="1"/>
</dbReference>
<keyword evidence="7" id="KW-0862">Zinc</keyword>
<dbReference type="FunFam" id="3.30.60.20:FF:000028">
    <property type="entry name" value="Thymidine kinase"/>
    <property type="match status" value="1"/>
</dbReference>
<dbReference type="EMBL" id="HBUF01033319">
    <property type="protein sequence ID" value="CAG6615593.1"/>
    <property type="molecule type" value="Transcribed_RNA"/>
</dbReference>
<feature type="compositionally biased region" description="Basic and acidic residues" evidence="13">
    <location>
        <begin position="228"/>
        <end position="242"/>
    </location>
</feature>
<dbReference type="EMBL" id="HBUF01033320">
    <property type="protein sequence ID" value="CAG6615594.1"/>
    <property type="molecule type" value="Transcribed_RNA"/>
</dbReference>
<keyword evidence="6 11" id="KW-0418">Kinase</keyword>
<dbReference type="Gene3D" id="3.40.50.300">
    <property type="entry name" value="P-loop containing nucleotide triphosphate hydrolases"/>
    <property type="match status" value="1"/>
</dbReference>
<evidence type="ECO:0000256" key="13">
    <source>
        <dbReference type="SAM" id="MobiDB-lite"/>
    </source>
</evidence>
<evidence type="ECO:0000256" key="7">
    <source>
        <dbReference type="ARBA" id="ARBA00022833"/>
    </source>
</evidence>
<proteinExistence type="inferred from homology"/>
<dbReference type="EMBL" id="HBUF01290104">
    <property type="protein sequence ID" value="CAG6689052.1"/>
    <property type="molecule type" value="Transcribed_RNA"/>
</dbReference>
<dbReference type="GO" id="GO:0004797">
    <property type="term" value="F:thymidine kinase activity"/>
    <property type="evidence" value="ECO:0007669"/>
    <property type="project" value="UniProtKB-EC"/>
</dbReference>
<comment type="similarity">
    <text evidence="1 12">Belongs to the thymidine kinase family.</text>
</comment>
<keyword evidence="5 11" id="KW-0547">Nucleotide-binding</keyword>
<dbReference type="EMBL" id="HBUF01560718">
    <property type="protein sequence ID" value="CAG6762238.1"/>
    <property type="molecule type" value="Transcribed_RNA"/>
</dbReference>
<protein>
    <recommendedName>
        <fullName evidence="11">Thymidine kinase</fullName>
        <ecNumber evidence="11">2.7.1.21</ecNumber>
    </recommendedName>
</protein>
<evidence type="ECO:0000256" key="1">
    <source>
        <dbReference type="ARBA" id="ARBA00007587"/>
    </source>
</evidence>
<dbReference type="Gene3D" id="3.30.60.20">
    <property type="match status" value="1"/>
</dbReference>